<organism evidence="1 2">
    <name type="scientific">Aspergillus versicolor CBS 583.65</name>
    <dbReference type="NCBI Taxonomy" id="1036611"/>
    <lineage>
        <taxon>Eukaryota</taxon>
        <taxon>Fungi</taxon>
        <taxon>Dikarya</taxon>
        <taxon>Ascomycota</taxon>
        <taxon>Pezizomycotina</taxon>
        <taxon>Eurotiomycetes</taxon>
        <taxon>Eurotiomycetidae</taxon>
        <taxon>Eurotiales</taxon>
        <taxon>Aspergillaceae</taxon>
        <taxon>Aspergillus</taxon>
        <taxon>Aspergillus subgen. Nidulantes</taxon>
    </lineage>
</organism>
<evidence type="ECO:0000313" key="2">
    <source>
        <dbReference type="Proteomes" id="UP000184073"/>
    </source>
</evidence>
<accession>A0A1L9PQ99</accession>
<reference evidence="2" key="1">
    <citation type="journal article" date="2017" name="Genome Biol.">
        <title>Comparative genomics reveals high biological diversity and specific adaptations in the industrially and medically important fungal genus Aspergillus.</title>
        <authorList>
            <person name="de Vries R.P."/>
            <person name="Riley R."/>
            <person name="Wiebenga A."/>
            <person name="Aguilar-Osorio G."/>
            <person name="Amillis S."/>
            <person name="Uchima C.A."/>
            <person name="Anderluh G."/>
            <person name="Asadollahi M."/>
            <person name="Askin M."/>
            <person name="Barry K."/>
            <person name="Battaglia E."/>
            <person name="Bayram O."/>
            <person name="Benocci T."/>
            <person name="Braus-Stromeyer S.A."/>
            <person name="Caldana C."/>
            <person name="Canovas D."/>
            <person name="Cerqueira G.C."/>
            <person name="Chen F."/>
            <person name="Chen W."/>
            <person name="Choi C."/>
            <person name="Clum A."/>
            <person name="Dos Santos R.A."/>
            <person name="Damasio A.R."/>
            <person name="Diallinas G."/>
            <person name="Emri T."/>
            <person name="Fekete E."/>
            <person name="Flipphi M."/>
            <person name="Freyberg S."/>
            <person name="Gallo A."/>
            <person name="Gournas C."/>
            <person name="Habgood R."/>
            <person name="Hainaut M."/>
            <person name="Harispe M.L."/>
            <person name="Henrissat B."/>
            <person name="Hilden K.S."/>
            <person name="Hope R."/>
            <person name="Hossain A."/>
            <person name="Karabika E."/>
            <person name="Karaffa L."/>
            <person name="Karanyi Z."/>
            <person name="Krasevec N."/>
            <person name="Kuo A."/>
            <person name="Kusch H."/>
            <person name="LaButti K."/>
            <person name="Lagendijk E.L."/>
            <person name="Lapidus A."/>
            <person name="Levasseur A."/>
            <person name="Lindquist E."/>
            <person name="Lipzen A."/>
            <person name="Logrieco A.F."/>
            <person name="MacCabe A."/>
            <person name="Maekelae M.R."/>
            <person name="Malavazi I."/>
            <person name="Melin P."/>
            <person name="Meyer V."/>
            <person name="Mielnichuk N."/>
            <person name="Miskei M."/>
            <person name="Molnar A.P."/>
            <person name="Mule G."/>
            <person name="Ngan C.Y."/>
            <person name="Orejas M."/>
            <person name="Orosz E."/>
            <person name="Ouedraogo J.P."/>
            <person name="Overkamp K.M."/>
            <person name="Park H.-S."/>
            <person name="Perrone G."/>
            <person name="Piumi F."/>
            <person name="Punt P.J."/>
            <person name="Ram A.F."/>
            <person name="Ramon A."/>
            <person name="Rauscher S."/>
            <person name="Record E."/>
            <person name="Riano-Pachon D.M."/>
            <person name="Robert V."/>
            <person name="Roehrig J."/>
            <person name="Ruller R."/>
            <person name="Salamov A."/>
            <person name="Salih N.S."/>
            <person name="Samson R.A."/>
            <person name="Sandor E."/>
            <person name="Sanguinetti M."/>
            <person name="Schuetze T."/>
            <person name="Sepcic K."/>
            <person name="Shelest E."/>
            <person name="Sherlock G."/>
            <person name="Sophianopoulou V."/>
            <person name="Squina F.M."/>
            <person name="Sun H."/>
            <person name="Susca A."/>
            <person name="Todd R.B."/>
            <person name="Tsang A."/>
            <person name="Unkles S.E."/>
            <person name="van de Wiele N."/>
            <person name="van Rossen-Uffink D."/>
            <person name="Oliveira J.V."/>
            <person name="Vesth T.C."/>
            <person name="Visser J."/>
            <person name="Yu J.-H."/>
            <person name="Zhou M."/>
            <person name="Andersen M.R."/>
            <person name="Archer D.B."/>
            <person name="Baker S.E."/>
            <person name="Benoit I."/>
            <person name="Brakhage A.A."/>
            <person name="Braus G.H."/>
            <person name="Fischer R."/>
            <person name="Frisvad J.C."/>
            <person name="Goldman G.H."/>
            <person name="Houbraken J."/>
            <person name="Oakley B."/>
            <person name="Pocsi I."/>
            <person name="Scazzocchio C."/>
            <person name="Seiboth B."/>
            <person name="vanKuyk P.A."/>
            <person name="Wortman J."/>
            <person name="Dyer P.S."/>
            <person name="Grigoriev I.V."/>
        </authorList>
    </citation>
    <scope>NUCLEOTIDE SEQUENCE [LARGE SCALE GENOMIC DNA]</scope>
    <source>
        <strain evidence="2">CBS 583.65</strain>
    </source>
</reference>
<dbReference type="VEuPathDB" id="FungiDB:ASPVEDRAFT_746450"/>
<evidence type="ECO:0000313" key="1">
    <source>
        <dbReference type="EMBL" id="OJJ03673.1"/>
    </source>
</evidence>
<dbReference type="RefSeq" id="XP_040669435.1">
    <property type="nucleotide sequence ID" value="XM_040816267.1"/>
</dbReference>
<protein>
    <submittedName>
        <fullName evidence="1">Uncharacterized protein</fullName>
    </submittedName>
</protein>
<dbReference type="AlphaFoldDB" id="A0A1L9PQ99"/>
<dbReference type="GeneID" id="63731778"/>
<sequence>MQSTAPTQANWGECMGIRACCFFPLKDNSKASNCTRSRSRSCSIPDGLVSFRPLFRRGSISTHSSVALRVSASPIPLGRCRPASCPLPVSKSTTIRRITHILFLPSIGCLPYCSRCLLPGRGFWVVAGPRAIELFISSFSSSRYPFPVTDISVQQSKITGDCGFLLGVIYRYTPFLNRFTGSWEPNWGSIMLRGD</sequence>
<proteinExistence type="predicted"/>
<dbReference type="Proteomes" id="UP000184073">
    <property type="component" value="Unassembled WGS sequence"/>
</dbReference>
<dbReference type="EMBL" id="KV878130">
    <property type="protein sequence ID" value="OJJ03673.1"/>
    <property type="molecule type" value="Genomic_DNA"/>
</dbReference>
<gene>
    <name evidence="1" type="ORF">ASPVEDRAFT_746450</name>
</gene>
<keyword evidence="2" id="KW-1185">Reference proteome</keyword>
<name>A0A1L9PQ99_ASPVE</name>